<feature type="transmembrane region" description="Helical" evidence="9">
    <location>
        <begin position="402"/>
        <end position="420"/>
    </location>
</feature>
<dbReference type="EMBL" id="QQPC01000042">
    <property type="protein sequence ID" value="REA81247.1"/>
    <property type="molecule type" value="Genomic_DNA"/>
</dbReference>
<reference evidence="12" key="2">
    <citation type="journal article" date="2018" name="Vet. Microbiol.">
        <title>Methicillin-resistant staphylococci amongst veterinary personnel, personnel-owned pets, patients and the hospital environment of two small animal veterinary hospitals.</title>
        <authorList>
            <person name="Worthing K.A."/>
            <person name="Brown J."/>
            <person name="Gerber L."/>
            <person name="Abraham S."/>
            <person name="Trott D."/>
            <person name="Norris J.M."/>
        </authorList>
    </citation>
    <scope>NUCLEOTIDE SEQUENCE</scope>
    <source>
        <strain evidence="12">ST496-2</strain>
    </source>
</reference>
<dbReference type="Proteomes" id="UP000246800">
    <property type="component" value="Unassembled WGS sequence"/>
</dbReference>
<reference evidence="11 13" key="1">
    <citation type="journal article" date="2018" name="Vet. Microbiol.">
        <title>Clonal diversity and geographic distribution of methicillin-resistant Staphylococcus pseudintermedius from Australian animals: Discovery of novel sequence types.</title>
        <authorList>
            <person name="Worthing K.A."/>
            <person name="Abraham S."/>
            <person name="Coombs G.W."/>
            <person name="Pang S."/>
            <person name="Saputra S."/>
            <person name="Jordan D."/>
            <person name="Trott D.J."/>
            <person name="Norris J.M."/>
        </authorList>
    </citation>
    <scope>NUCLEOTIDE SEQUENCE [LARGE SCALE GENOMIC DNA]</scope>
    <source>
        <strain evidence="11 13">ST525 1</strain>
    </source>
</reference>
<dbReference type="Proteomes" id="UP000256409">
    <property type="component" value="Unassembled WGS sequence"/>
</dbReference>
<comment type="similarity">
    <text evidence="2 8">Belongs to the major facilitator superfamily. Proton-dependent oligopeptide transporter (POT/PTR) (TC 2.A.17) family.</text>
</comment>
<feature type="transmembrane region" description="Helical" evidence="9">
    <location>
        <begin position="373"/>
        <end position="396"/>
    </location>
</feature>
<dbReference type="NCBIfam" id="TIGR00924">
    <property type="entry name" value="yjdL_sub1_fam"/>
    <property type="match status" value="1"/>
</dbReference>
<proteinExistence type="inferred from homology"/>
<organism evidence="12 14">
    <name type="scientific">Staphylococcus pseudintermedius</name>
    <dbReference type="NCBI Taxonomy" id="283734"/>
    <lineage>
        <taxon>Bacteria</taxon>
        <taxon>Bacillati</taxon>
        <taxon>Bacillota</taxon>
        <taxon>Bacilli</taxon>
        <taxon>Bacillales</taxon>
        <taxon>Staphylococcaceae</taxon>
        <taxon>Staphylococcus</taxon>
        <taxon>Staphylococcus intermedius group</taxon>
    </lineage>
</organism>
<feature type="transmembrane region" description="Helical" evidence="9">
    <location>
        <begin position="341"/>
        <end position="361"/>
    </location>
</feature>
<feature type="transmembrane region" description="Helical" evidence="9">
    <location>
        <begin position="230"/>
        <end position="252"/>
    </location>
</feature>
<reference evidence="14" key="3">
    <citation type="journal article" date="2018" name="Vet. Microbiol.">
        <title>Molecular epidemiology of methicillin-resistant staphylococci amongst veterinary personnel, personnel-owned pets, patients and the hospital environment of two companion animal veterinary hospitals.</title>
        <authorList>
            <person name="Worthing K.A."/>
            <person name="Brown J."/>
            <person name="Gerber L."/>
            <person name="Abraham S."/>
            <person name="Trott D."/>
            <person name="Norris J.M."/>
        </authorList>
    </citation>
    <scope>NUCLEOTIDE SEQUENCE [LARGE SCALE GENOMIC DNA]</scope>
    <source>
        <strain evidence="14">ST496-2</strain>
    </source>
</reference>
<feature type="transmembrane region" description="Helical" evidence="9">
    <location>
        <begin position="124"/>
        <end position="144"/>
    </location>
</feature>
<dbReference type="GeneID" id="93824580"/>
<dbReference type="GO" id="GO:0042937">
    <property type="term" value="F:tripeptide transmembrane transporter activity"/>
    <property type="evidence" value="ECO:0007669"/>
    <property type="project" value="UniProtKB-ARBA"/>
</dbReference>
<feature type="transmembrane region" description="Helical" evidence="9">
    <location>
        <begin position="99"/>
        <end position="118"/>
    </location>
</feature>
<evidence type="ECO:0000313" key="13">
    <source>
        <dbReference type="Proteomes" id="UP000246800"/>
    </source>
</evidence>
<feature type="transmembrane region" description="Helical" evidence="9">
    <location>
        <begin position="37"/>
        <end position="54"/>
    </location>
</feature>
<comment type="subcellular location">
    <subcellularLocation>
        <location evidence="1">Cell membrane</location>
        <topology evidence="1">Multi-pass membrane protein</topology>
    </subcellularLocation>
    <subcellularLocation>
        <location evidence="8">Membrane</location>
        <topology evidence="8">Multi-pass membrane protein</topology>
    </subcellularLocation>
</comment>
<dbReference type="GO" id="GO:0005886">
    <property type="term" value="C:plasma membrane"/>
    <property type="evidence" value="ECO:0007669"/>
    <property type="project" value="UniProtKB-SubCell"/>
</dbReference>
<dbReference type="InterPro" id="IPR036259">
    <property type="entry name" value="MFS_trans_sf"/>
</dbReference>
<evidence type="ECO:0000256" key="8">
    <source>
        <dbReference type="RuleBase" id="RU003755"/>
    </source>
</evidence>
<dbReference type="EMBL" id="QEIT01000010">
    <property type="protein sequence ID" value="PWZ76725.1"/>
    <property type="molecule type" value="Genomic_DNA"/>
</dbReference>
<dbReference type="InterPro" id="IPR020846">
    <property type="entry name" value="MFS_dom"/>
</dbReference>
<keyword evidence="5 8" id="KW-0812">Transmembrane</keyword>
<protein>
    <submittedName>
        <fullName evidence="12">Peptide MFS transporter</fullName>
    </submittedName>
</protein>
<dbReference type="Pfam" id="PF00854">
    <property type="entry name" value="PTR2"/>
    <property type="match status" value="1"/>
</dbReference>
<dbReference type="CDD" id="cd17346">
    <property type="entry name" value="MFS_DtpA_like"/>
    <property type="match status" value="1"/>
</dbReference>
<evidence type="ECO:0000259" key="10">
    <source>
        <dbReference type="PROSITE" id="PS50850"/>
    </source>
</evidence>
<keyword evidence="4" id="KW-1003">Cell membrane</keyword>
<dbReference type="InterPro" id="IPR000109">
    <property type="entry name" value="POT_fam"/>
</dbReference>
<dbReference type="PROSITE" id="PS01023">
    <property type="entry name" value="PTR2_2"/>
    <property type="match status" value="1"/>
</dbReference>
<name>A0A2A4EK41_STAPS</name>
<evidence type="ECO:0000256" key="1">
    <source>
        <dbReference type="ARBA" id="ARBA00004651"/>
    </source>
</evidence>
<feature type="transmembrane region" description="Helical" evidence="9">
    <location>
        <begin position="156"/>
        <end position="176"/>
    </location>
</feature>
<evidence type="ECO:0000313" key="12">
    <source>
        <dbReference type="EMBL" id="REA81247.1"/>
    </source>
</evidence>
<evidence type="ECO:0000256" key="6">
    <source>
        <dbReference type="ARBA" id="ARBA00022989"/>
    </source>
</evidence>
<evidence type="ECO:0000256" key="7">
    <source>
        <dbReference type="ARBA" id="ARBA00023136"/>
    </source>
</evidence>
<evidence type="ECO:0000256" key="4">
    <source>
        <dbReference type="ARBA" id="ARBA00022475"/>
    </source>
</evidence>
<feature type="transmembrane region" description="Helical" evidence="9">
    <location>
        <begin position="292"/>
        <end position="309"/>
    </location>
</feature>
<feature type="transmembrane region" description="Helical" evidence="9">
    <location>
        <begin position="188"/>
        <end position="206"/>
    </location>
</feature>
<dbReference type="AlphaFoldDB" id="A0A2A4EK41"/>
<dbReference type="PANTHER" id="PTHR23517:SF15">
    <property type="entry name" value="PROTON-DEPENDENT OLIGOPEPTIDE FAMILY TRANSPORT PROTEIN"/>
    <property type="match status" value="1"/>
</dbReference>
<dbReference type="PANTHER" id="PTHR23517">
    <property type="entry name" value="RESISTANCE PROTEIN MDTM, PUTATIVE-RELATED-RELATED"/>
    <property type="match status" value="1"/>
</dbReference>
<dbReference type="SUPFAM" id="SSF103473">
    <property type="entry name" value="MFS general substrate transporter"/>
    <property type="match status" value="2"/>
</dbReference>
<dbReference type="PROSITE" id="PS50850">
    <property type="entry name" value="MFS"/>
    <property type="match status" value="1"/>
</dbReference>
<evidence type="ECO:0000256" key="3">
    <source>
        <dbReference type="ARBA" id="ARBA00022448"/>
    </source>
</evidence>
<keyword evidence="3 8" id="KW-0813">Transport</keyword>
<dbReference type="GO" id="GO:0071916">
    <property type="term" value="F:dipeptide transmembrane transporter activity"/>
    <property type="evidence" value="ECO:0007669"/>
    <property type="project" value="UniProtKB-ARBA"/>
</dbReference>
<feature type="transmembrane region" description="Helical" evidence="9">
    <location>
        <begin position="66"/>
        <end position="87"/>
    </location>
</feature>
<evidence type="ECO:0000313" key="14">
    <source>
        <dbReference type="Proteomes" id="UP000256409"/>
    </source>
</evidence>
<evidence type="ECO:0000256" key="5">
    <source>
        <dbReference type="ARBA" id="ARBA00022692"/>
    </source>
</evidence>
<dbReference type="InterPro" id="IPR005279">
    <property type="entry name" value="Dipep/tripep_permease"/>
</dbReference>
<dbReference type="GO" id="GO:0035443">
    <property type="term" value="P:tripeptide transmembrane transport"/>
    <property type="evidence" value="ECO:0007669"/>
    <property type="project" value="UniProtKB-ARBA"/>
</dbReference>
<dbReference type="GO" id="GO:0015333">
    <property type="term" value="F:peptide:proton symporter activity"/>
    <property type="evidence" value="ECO:0007669"/>
    <property type="project" value="UniProtKB-ARBA"/>
</dbReference>
<comment type="caution">
    <text evidence="12">The sequence shown here is derived from an EMBL/GenBank/DDBJ whole genome shotgun (WGS) entry which is preliminary data.</text>
</comment>
<dbReference type="InterPro" id="IPR050171">
    <property type="entry name" value="MFS_Transporters"/>
</dbReference>
<feature type="domain" description="Major facilitator superfamily (MFS) profile" evidence="10">
    <location>
        <begin position="1"/>
        <end position="211"/>
    </location>
</feature>
<evidence type="ECO:0000256" key="2">
    <source>
        <dbReference type="ARBA" id="ARBA00005982"/>
    </source>
</evidence>
<evidence type="ECO:0000256" key="9">
    <source>
        <dbReference type="SAM" id="Phobius"/>
    </source>
</evidence>
<keyword evidence="6 9" id="KW-1133">Transmembrane helix</keyword>
<dbReference type="Gene3D" id="1.20.1250.20">
    <property type="entry name" value="MFS general substrate transporter like domains"/>
    <property type="match status" value="1"/>
</dbReference>
<dbReference type="FunFam" id="1.20.1250.20:FF:000017">
    <property type="entry name" value="Dipeptide and tripeptide permease A"/>
    <property type="match status" value="1"/>
</dbReference>
<evidence type="ECO:0000313" key="11">
    <source>
        <dbReference type="EMBL" id="PWZ76725.1"/>
    </source>
</evidence>
<dbReference type="InterPro" id="IPR018456">
    <property type="entry name" value="PTR2_symporter_CS"/>
</dbReference>
<gene>
    <name evidence="11" type="ORF">DD902_01545</name>
    <name evidence="12" type="ORF">DV961_07565</name>
</gene>
<dbReference type="RefSeq" id="WP_014614533.1">
    <property type="nucleotide sequence ID" value="NZ_BAAFHP010000001.1"/>
</dbReference>
<sequence>MSELSHEKAVQEIPQKGFFGHPRGLGVLYTVEFWERFSYYGMRALLIYYIYYNVSQGGLGLEKTFAQSLIAVYGSLIFMTSILGGWVADRILGTRRSMFYGAVLIIIGHICLSLPFGLTGLLSSMFFIIVGSGLMKPNISNIVGRLYPKDDSRVDSGFVIFYMAVNMGAFVSPLVLDHFRNVGNFHGGFLIAAIGMGLSLLFYLLFHKRNLGRIGVAPPNPLSPAEKKKYGMIFGLITAVIVLVVAIASMTGTLSFNLVSLIVLVLGFALPFVYFTIMIVSKDTTDVERSRVIAFIPLFIVGVIFWSIQEQGANVLAVYADEKADLAFNLFGWESVFPVTWFQSINPFFIVVFAPVISWLWRRLGRFEPSLPIKFAIGLFLAGSSFILMMGVIYAYNDANIWFVWIILSYIICVIGELCISPTGNSSAVKLAPENFNSQMMSLWLLTNATAQAINAQLVKLQPIIGNQNYFGLIGGIAIVVALLAVIGSPFILRAMKGIR</sequence>
<feature type="transmembrane region" description="Helical" evidence="9">
    <location>
        <begin position="470"/>
        <end position="493"/>
    </location>
</feature>
<keyword evidence="7 9" id="KW-0472">Membrane</keyword>
<dbReference type="OrthoDB" id="9772725at2"/>
<accession>A0A2A4EK41</accession>
<feature type="transmembrane region" description="Helical" evidence="9">
    <location>
        <begin position="258"/>
        <end position="280"/>
    </location>
</feature>